<proteinExistence type="evidence at transcript level"/>
<sequence length="180" mass="19730">MEIKWMLAYILLSILLVLGNAQKVKNLAEKALPALNKATTSKTIAAEKKAVRSTSKQAVSQKAAQKTTAAPEPSAAIPSTDPIICDLKKNESGFALPSLQCTLRELPENLTVSLTRYMTTGGKNASDLLEEICKAIEDDKNPDFMSSYTEDDKDMIHDTSTLCRIRHTTISECEMPNLIN</sequence>
<name>A0A090X9L2_IXORI</name>
<feature type="region of interest" description="Disordered" evidence="1">
    <location>
        <begin position="55"/>
        <end position="75"/>
    </location>
</feature>
<organism evidence="3">
    <name type="scientific">Ixodes ricinus</name>
    <name type="common">Common tick</name>
    <name type="synonym">Acarus ricinus</name>
    <dbReference type="NCBI Taxonomy" id="34613"/>
    <lineage>
        <taxon>Eukaryota</taxon>
        <taxon>Metazoa</taxon>
        <taxon>Ecdysozoa</taxon>
        <taxon>Arthropoda</taxon>
        <taxon>Chelicerata</taxon>
        <taxon>Arachnida</taxon>
        <taxon>Acari</taxon>
        <taxon>Parasitiformes</taxon>
        <taxon>Ixodida</taxon>
        <taxon>Ixodoidea</taxon>
        <taxon>Ixodidae</taxon>
        <taxon>Ixodinae</taxon>
        <taxon>Ixodes</taxon>
    </lineage>
</organism>
<reference evidence="3" key="1">
    <citation type="journal article" date="2015" name="PLoS Negl. Trop. Dis.">
        <title>Deep Sequencing Analysis of the Ixodes ricinus Haemocytome.</title>
        <authorList>
            <person name="Kotsyfakis M."/>
            <person name="Kopacek P."/>
            <person name="Franta Z."/>
            <person name="Pedra J.H."/>
            <person name="Ribeiro J.M."/>
        </authorList>
    </citation>
    <scope>NUCLEOTIDE SEQUENCE</scope>
</reference>
<accession>A0A090X9L2</accession>
<evidence type="ECO:0000256" key="2">
    <source>
        <dbReference type="SAM" id="SignalP"/>
    </source>
</evidence>
<feature type="signal peptide" evidence="2">
    <location>
        <begin position="1"/>
        <end position="21"/>
    </location>
</feature>
<keyword evidence="2" id="KW-0732">Signal</keyword>
<evidence type="ECO:0000313" key="3">
    <source>
        <dbReference type="EMBL" id="JAC92604.1"/>
    </source>
</evidence>
<evidence type="ECO:0000256" key="1">
    <source>
        <dbReference type="SAM" id="MobiDB-lite"/>
    </source>
</evidence>
<protein>
    <submittedName>
        <fullName evidence="3">Putative salivary secreted peptide</fullName>
    </submittedName>
</protein>
<dbReference type="AlphaFoldDB" id="A0A090X9L2"/>
<feature type="chain" id="PRO_5001866806" evidence="2">
    <location>
        <begin position="22"/>
        <end position="180"/>
    </location>
</feature>
<feature type="compositionally biased region" description="Polar residues" evidence="1">
    <location>
        <begin position="55"/>
        <end position="68"/>
    </location>
</feature>
<dbReference type="EMBL" id="GBIH01002106">
    <property type="protein sequence ID" value="JAC92604.1"/>
    <property type="molecule type" value="mRNA"/>
</dbReference>